<dbReference type="EMBL" id="KZ305024">
    <property type="protein sequence ID" value="PIA56507.1"/>
    <property type="molecule type" value="Genomic_DNA"/>
</dbReference>
<organism evidence="15 16">
    <name type="scientific">Aquilegia coerulea</name>
    <name type="common">Rocky mountain columbine</name>
    <dbReference type="NCBI Taxonomy" id="218851"/>
    <lineage>
        <taxon>Eukaryota</taxon>
        <taxon>Viridiplantae</taxon>
        <taxon>Streptophyta</taxon>
        <taxon>Embryophyta</taxon>
        <taxon>Tracheophyta</taxon>
        <taxon>Spermatophyta</taxon>
        <taxon>Magnoliopsida</taxon>
        <taxon>Ranunculales</taxon>
        <taxon>Ranunculaceae</taxon>
        <taxon>Thalictroideae</taxon>
        <taxon>Aquilegia</taxon>
    </lineage>
</organism>
<dbReference type="FunFam" id="3.30.70.80:FF:000003">
    <property type="entry name" value="Subtilisin-like protease SBT1.9"/>
    <property type="match status" value="1"/>
</dbReference>
<evidence type="ECO:0000313" key="15">
    <source>
        <dbReference type="EMBL" id="PIA56507.1"/>
    </source>
</evidence>
<evidence type="ECO:0000256" key="5">
    <source>
        <dbReference type="ARBA" id="ARBA00022729"/>
    </source>
</evidence>
<dbReference type="Pfam" id="PF05922">
    <property type="entry name" value="Inhibitor_I9"/>
    <property type="match status" value="1"/>
</dbReference>
<dbReference type="FunCoup" id="A0A2G5ELR0">
    <property type="interactions" value="2"/>
</dbReference>
<feature type="signal peptide" evidence="11">
    <location>
        <begin position="1"/>
        <end position="24"/>
    </location>
</feature>
<keyword evidence="3" id="KW-0964">Secreted</keyword>
<keyword evidence="4 10" id="KW-0645">Protease</keyword>
<dbReference type="InParanoid" id="A0A2G5ELR0"/>
<comment type="subcellular location">
    <subcellularLocation>
        <location evidence="1">Secreted</location>
    </subcellularLocation>
</comment>
<evidence type="ECO:0000256" key="9">
    <source>
        <dbReference type="PIRSR" id="PIRSR615500-1"/>
    </source>
</evidence>
<proteinExistence type="inferred from homology"/>
<dbReference type="Pfam" id="PF17766">
    <property type="entry name" value="fn3_6"/>
    <property type="match status" value="1"/>
</dbReference>
<keyword evidence="7 10" id="KW-0720">Serine protease</keyword>
<evidence type="ECO:0000256" key="10">
    <source>
        <dbReference type="PROSITE-ProRule" id="PRU01240"/>
    </source>
</evidence>
<dbReference type="GO" id="GO:0004252">
    <property type="term" value="F:serine-type endopeptidase activity"/>
    <property type="evidence" value="ECO:0007669"/>
    <property type="project" value="UniProtKB-UniRule"/>
</dbReference>
<evidence type="ECO:0000256" key="1">
    <source>
        <dbReference type="ARBA" id="ARBA00004613"/>
    </source>
</evidence>
<evidence type="ECO:0000256" key="11">
    <source>
        <dbReference type="SAM" id="SignalP"/>
    </source>
</evidence>
<dbReference type="GO" id="GO:0006508">
    <property type="term" value="P:proteolysis"/>
    <property type="evidence" value="ECO:0007669"/>
    <property type="project" value="UniProtKB-KW"/>
</dbReference>
<evidence type="ECO:0000259" key="14">
    <source>
        <dbReference type="Pfam" id="PF17766"/>
    </source>
</evidence>
<sequence>MAHLSLIFCAWILIAFRHTGFTLADRSTYVVHMDKSAMPKAFATHHDWYLATVDFSITNSDTLKSMPTLLYSYDNAIHGFSAVLSLEELQKLQKYPGFIAAYPDKIVQLHTTHTMEFLSLSNVSGLWPASNYGKGMIIGLMDSGVRPESKSYNDDGMDEIPKRWKGFCQDAGDDFNSSMCNRKLIGARAFYNAAKAANLRGKSDDNSPRDTYGHGTHTSTTAAGNYVEGVSFFGYAKGTARGVAPRAHVAMYSVSGTTGAGSDLLAGMDQAIADGVDVISISMGVGWIPLYEDPIAIAGFAAMERGVFVSASAGNSGPRQVENSIPWLLTVAASTIDRQNSAILIFGNGMSTIGWSEFPANALLENVQLVYNETLLACNSSEVLLEASGKIVVCSEDYGWIGDQIQTLSDSAVAGAIIISSNTEYIETKGIACPGVVINPVQATQLITYVTSTTNPRVTVRFQQDVLGAKPAPAVASYSSRGPSKTYPTILKPDLMAPGSQVLAAWVPSTPSAFIGTNIVLSSDYTLSSGTSMSCPHAAGVAALLKAAHPEWSPAAIKSAMMTTTSLVGNDNSPIRDNRANLTFATPLGMGAGQIDPNKALDPGLIYDLTAQDYVNHLCLLNFTMKQILTITRSFKYDCSNPSDLNYPSFMAYFKNTTSTTYEFRRTVTNVGNDLATYKANVRVPRGTSITVTPETLVFSEKYGKVSFNVSVDIKQMNKKIAHGSLVWEQVGGNHTVTSPIVVVRKF</sequence>
<evidence type="ECO:0000256" key="7">
    <source>
        <dbReference type="ARBA" id="ARBA00022825"/>
    </source>
</evidence>
<feature type="domain" description="Peptidase S8/S53" evidence="12">
    <location>
        <begin position="133"/>
        <end position="577"/>
    </location>
</feature>
<evidence type="ECO:0000256" key="6">
    <source>
        <dbReference type="ARBA" id="ARBA00022801"/>
    </source>
</evidence>
<dbReference type="AlphaFoldDB" id="A0A2G5ELR0"/>
<feature type="domain" description="Subtilisin-like protease fibronectin type-III" evidence="14">
    <location>
        <begin position="644"/>
        <end position="743"/>
    </location>
</feature>
<dbReference type="SUPFAM" id="SSF52743">
    <property type="entry name" value="Subtilisin-like"/>
    <property type="match status" value="1"/>
</dbReference>
<dbReference type="InterPro" id="IPR041469">
    <property type="entry name" value="Subtilisin-like_FN3"/>
</dbReference>
<evidence type="ECO:0000256" key="3">
    <source>
        <dbReference type="ARBA" id="ARBA00022525"/>
    </source>
</evidence>
<dbReference type="STRING" id="218851.A0A2G5ELR0"/>
<dbReference type="GO" id="GO:0005576">
    <property type="term" value="C:extracellular region"/>
    <property type="evidence" value="ECO:0007669"/>
    <property type="project" value="UniProtKB-SubCell"/>
</dbReference>
<protein>
    <recommendedName>
        <fullName evidence="17">Subtilisin-like protease fibronectin type-III domain-containing protein</fullName>
    </recommendedName>
</protein>
<dbReference type="InterPro" id="IPR015500">
    <property type="entry name" value="Peptidase_S8_subtilisin-rel"/>
</dbReference>
<evidence type="ECO:0000256" key="4">
    <source>
        <dbReference type="ARBA" id="ARBA00022670"/>
    </source>
</evidence>
<comment type="similarity">
    <text evidence="2 10">Belongs to the peptidase S8 family.</text>
</comment>
<dbReference type="Proteomes" id="UP000230069">
    <property type="component" value="Unassembled WGS sequence"/>
</dbReference>
<dbReference type="PANTHER" id="PTHR10795">
    <property type="entry name" value="PROPROTEIN CONVERTASE SUBTILISIN/KEXIN"/>
    <property type="match status" value="1"/>
</dbReference>
<accession>A0A2G5ELR0</accession>
<dbReference type="Gene3D" id="3.40.50.200">
    <property type="entry name" value="Peptidase S8/S53 domain"/>
    <property type="match status" value="1"/>
</dbReference>
<dbReference type="PROSITE" id="PS51892">
    <property type="entry name" value="SUBTILASE"/>
    <property type="match status" value="1"/>
</dbReference>
<gene>
    <name evidence="15" type="ORF">AQUCO_00700685v1</name>
</gene>
<keyword evidence="6 10" id="KW-0378">Hydrolase</keyword>
<evidence type="ECO:0008006" key="17">
    <source>
        <dbReference type="Google" id="ProtNLM"/>
    </source>
</evidence>
<evidence type="ECO:0000313" key="16">
    <source>
        <dbReference type="Proteomes" id="UP000230069"/>
    </source>
</evidence>
<evidence type="ECO:0000259" key="12">
    <source>
        <dbReference type="Pfam" id="PF00082"/>
    </source>
</evidence>
<dbReference type="InterPro" id="IPR045051">
    <property type="entry name" value="SBT"/>
</dbReference>
<dbReference type="OrthoDB" id="206201at2759"/>
<dbReference type="PRINTS" id="PR00723">
    <property type="entry name" value="SUBTILISIN"/>
</dbReference>
<dbReference type="InterPro" id="IPR023828">
    <property type="entry name" value="Peptidase_S8_Ser-AS"/>
</dbReference>
<keyword evidence="5 11" id="KW-0732">Signal</keyword>
<dbReference type="CDD" id="cd04852">
    <property type="entry name" value="Peptidases_S8_3"/>
    <property type="match status" value="1"/>
</dbReference>
<dbReference type="Pfam" id="PF00082">
    <property type="entry name" value="Peptidase_S8"/>
    <property type="match status" value="1"/>
</dbReference>
<dbReference type="InterPro" id="IPR036852">
    <property type="entry name" value="Peptidase_S8/S53_dom_sf"/>
</dbReference>
<feature type="domain" description="Inhibitor I9" evidence="13">
    <location>
        <begin position="28"/>
        <end position="110"/>
    </location>
</feature>
<keyword evidence="8" id="KW-0325">Glycoprotein</keyword>
<dbReference type="Gene3D" id="3.50.30.30">
    <property type="match status" value="1"/>
</dbReference>
<feature type="active site" description="Charge relay system" evidence="9 10">
    <location>
        <position position="214"/>
    </location>
</feature>
<evidence type="ECO:0000256" key="2">
    <source>
        <dbReference type="ARBA" id="ARBA00011073"/>
    </source>
</evidence>
<feature type="chain" id="PRO_5013747481" description="Subtilisin-like protease fibronectin type-III domain-containing protein" evidence="11">
    <location>
        <begin position="25"/>
        <end position="747"/>
    </location>
</feature>
<evidence type="ECO:0000256" key="8">
    <source>
        <dbReference type="ARBA" id="ARBA00023180"/>
    </source>
</evidence>
<evidence type="ECO:0000259" key="13">
    <source>
        <dbReference type="Pfam" id="PF05922"/>
    </source>
</evidence>
<dbReference type="Gene3D" id="3.30.70.80">
    <property type="entry name" value="Peptidase S8 propeptide/proteinase inhibitor I9"/>
    <property type="match status" value="1"/>
</dbReference>
<feature type="active site" description="Charge relay system" evidence="9 10">
    <location>
        <position position="532"/>
    </location>
</feature>
<dbReference type="InterPro" id="IPR000209">
    <property type="entry name" value="Peptidase_S8/S53_dom"/>
</dbReference>
<name>A0A2G5ELR0_AQUCA</name>
<dbReference type="InterPro" id="IPR034197">
    <property type="entry name" value="Peptidases_S8_3"/>
</dbReference>
<dbReference type="PROSITE" id="PS00138">
    <property type="entry name" value="SUBTILASE_SER"/>
    <property type="match status" value="1"/>
</dbReference>
<dbReference type="FunFam" id="3.40.50.200:FF:000006">
    <property type="entry name" value="Subtilisin-like protease SBT1.5"/>
    <property type="match status" value="1"/>
</dbReference>
<dbReference type="Gene3D" id="2.60.40.2310">
    <property type="match status" value="1"/>
</dbReference>
<dbReference type="InterPro" id="IPR037045">
    <property type="entry name" value="S8pro/Inhibitor_I9_sf"/>
</dbReference>
<dbReference type="InterPro" id="IPR010259">
    <property type="entry name" value="S8pro/Inhibitor_I9"/>
</dbReference>
<reference evidence="15 16" key="1">
    <citation type="submission" date="2017-09" db="EMBL/GenBank/DDBJ databases">
        <title>WGS assembly of Aquilegia coerulea Goldsmith.</title>
        <authorList>
            <person name="Hodges S."/>
            <person name="Kramer E."/>
            <person name="Nordborg M."/>
            <person name="Tomkins J."/>
            <person name="Borevitz J."/>
            <person name="Derieg N."/>
            <person name="Yan J."/>
            <person name="Mihaltcheva S."/>
            <person name="Hayes R.D."/>
            <person name="Rokhsar D."/>
        </authorList>
    </citation>
    <scope>NUCLEOTIDE SEQUENCE [LARGE SCALE GENOMIC DNA]</scope>
    <source>
        <strain evidence="16">cv. Goldsmith</strain>
    </source>
</reference>
<keyword evidence="16" id="KW-1185">Reference proteome</keyword>
<feature type="active site" description="Charge relay system" evidence="9 10">
    <location>
        <position position="142"/>
    </location>
</feature>